<organism evidence="2 3">
    <name type="scientific">Hibiscus syriacus</name>
    <name type="common">Rose of Sharon</name>
    <dbReference type="NCBI Taxonomy" id="106335"/>
    <lineage>
        <taxon>Eukaryota</taxon>
        <taxon>Viridiplantae</taxon>
        <taxon>Streptophyta</taxon>
        <taxon>Embryophyta</taxon>
        <taxon>Tracheophyta</taxon>
        <taxon>Spermatophyta</taxon>
        <taxon>Magnoliopsida</taxon>
        <taxon>eudicotyledons</taxon>
        <taxon>Gunneridae</taxon>
        <taxon>Pentapetalae</taxon>
        <taxon>rosids</taxon>
        <taxon>malvids</taxon>
        <taxon>Malvales</taxon>
        <taxon>Malvaceae</taxon>
        <taxon>Malvoideae</taxon>
        <taxon>Hibiscus</taxon>
    </lineage>
</organism>
<name>A0A6A3C5L5_HIBSY</name>
<proteinExistence type="predicted"/>
<dbReference type="EMBL" id="VEPZ02000561">
    <property type="protein sequence ID" value="KAE8722492.1"/>
    <property type="molecule type" value="Genomic_DNA"/>
</dbReference>
<feature type="compositionally biased region" description="Basic and acidic residues" evidence="1">
    <location>
        <begin position="24"/>
        <end position="45"/>
    </location>
</feature>
<feature type="region of interest" description="Disordered" evidence="1">
    <location>
        <begin position="24"/>
        <end position="87"/>
    </location>
</feature>
<evidence type="ECO:0000313" key="2">
    <source>
        <dbReference type="EMBL" id="KAE8722492.1"/>
    </source>
</evidence>
<keyword evidence="3" id="KW-1185">Reference proteome</keyword>
<dbReference type="AlphaFoldDB" id="A0A6A3C5L5"/>
<comment type="caution">
    <text evidence="2">The sequence shown here is derived from an EMBL/GenBank/DDBJ whole genome shotgun (WGS) entry which is preliminary data.</text>
</comment>
<gene>
    <name evidence="2" type="ORF">F3Y22_tig00013960pilonHSYRG00139</name>
</gene>
<feature type="compositionally biased region" description="Basic and acidic residues" evidence="1">
    <location>
        <begin position="60"/>
        <end position="76"/>
    </location>
</feature>
<accession>A0A6A3C5L5</accession>
<sequence length="162" mass="18438">MREIACAMHVPTRWASEAIREAMREHPRPSNRGHPTEAIRPRPSDQGHPTEAIRPNYVRACEDSRTSYARASERASKGRSPGLHGDLQGRQDCMATYKVARIAWRPMFGDVHMPCNTFIFSVCSSSGSWPCSRSPGRHGDLRPTLYFTLFEQLILEEHYLVK</sequence>
<protein>
    <submittedName>
        <fullName evidence="2">Uncharacterized protein</fullName>
    </submittedName>
</protein>
<dbReference type="Proteomes" id="UP000436088">
    <property type="component" value="Unassembled WGS sequence"/>
</dbReference>
<reference evidence="2" key="1">
    <citation type="submission" date="2019-09" db="EMBL/GenBank/DDBJ databases">
        <title>Draft genome information of white flower Hibiscus syriacus.</title>
        <authorList>
            <person name="Kim Y.-M."/>
        </authorList>
    </citation>
    <scope>NUCLEOTIDE SEQUENCE [LARGE SCALE GENOMIC DNA]</scope>
    <source>
        <strain evidence="2">YM2019G1</strain>
    </source>
</reference>
<evidence type="ECO:0000313" key="3">
    <source>
        <dbReference type="Proteomes" id="UP000436088"/>
    </source>
</evidence>
<evidence type="ECO:0000256" key="1">
    <source>
        <dbReference type="SAM" id="MobiDB-lite"/>
    </source>
</evidence>